<name>A0A165XGP5_9HYPH</name>
<dbReference type="STRING" id="989403.SAMN05421798_11056"/>
<sequence>MASDTIDDVMGDYEFKITPMSDETTNSRAKPDPNRAVVVGRCPFIYAAKEFGMQLGVRKTYREANDFRAISIGSAPFASVAAHYFENLETHPEQGDIFEITSKPEFPKFKILDVQPDGMERIEMRLRVLEVTR</sequence>
<dbReference type="EMBL" id="LMCB01000030">
    <property type="protein sequence ID" value="KZL17688.1"/>
    <property type="molecule type" value="Genomic_DNA"/>
</dbReference>
<dbReference type="AlphaFoldDB" id="A0A165XGP5"/>
<protein>
    <submittedName>
        <fullName evidence="1">Uncharacterized protein</fullName>
    </submittedName>
</protein>
<gene>
    <name evidence="1" type="ORF">PsAD2_03025</name>
</gene>
<dbReference type="Proteomes" id="UP000076577">
    <property type="component" value="Unassembled WGS sequence"/>
</dbReference>
<comment type="caution">
    <text evidence="1">The sequence shown here is derived from an EMBL/GenBank/DDBJ whole genome shotgun (WGS) entry which is preliminary data.</text>
</comment>
<proteinExistence type="predicted"/>
<accession>A0A165XGP5</accession>
<dbReference type="PATRIC" id="fig|989403.3.peg.3241"/>
<evidence type="ECO:0000313" key="2">
    <source>
        <dbReference type="Proteomes" id="UP000076577"/>
    </source>
</evidence>
<reference evidence="1 2" key="1">
    <citation type="journal article" date="2016" name="Front. Microbiol.">
        <title>Comparative Genomic Analysis Reveals a Diverse Repertoire of Genes Involved in Prokaryote-Eukaryote Interactions within the Pseudovibrio Genus.</title>
        <authorList>
            <person name="Romano S."/>
            <person name="Fernandez-Guerra A."/>
            <person name="Reen F.J."/>
            <person name="Glockner F.O."/>
            <person name="Crowley S.P."/>
            <person name="O'Sullivan O."/>
            <person name="Cotter P.D."/>
            <person name="Adams C."/>
            <person name="Dobson A.D."/>
            <person name="O'Gara F."/>
        </authorList>
    </citation>
    <scope>NUCLEOTIDE SEQUENCE [LARGE SCALE GENOMIC DNA]</scope>
    <source>
        <strain evidence="1 2">Ad2</strain>
    </source>
</reference>
<organism evidence="1 2">
    <name type="scientific">Pseudovibrio axinellae</name>
    <dbReference type="NCBI Taxonomy" id="989403"/>
    <lineage>
        <taxon>Bacteria</taxon>
        <taxon>Pseudomonadati</taxon>
        <taxon>Pseudomonadota</taxon>
        <taxon>Alphaproteobacteria</taxon>
        <taxon>Hyphomicrobiales</taxon>
        <taxon>Stappiaceae</taxon>
        <taxon>Pseudovibrio</taxon>
    </lineage>
</organism>
<keyword evidence="2" id="KW-1185">Reference proteome</keyword>
<evidence type="ECO:0000313" key="1">
    <source>
        <dbReference type="EMBL" id="KZL17688.1"/>
    </source>
</evidence>